<sequence>PARPALHPRRVQGRDRRRVDRPRDARPLLGAGPAPADRDQGRGAADPGPRDAGPHDLPALLPPLLPA</sequence>
<feature type="non-terminal residue" evidence="2">
    <location>
        <position position="67"/>
    </location>
</feature>
<feature type="region of interest" description="Disordered" evidence="1">
    <location>
        <begin position="1"/>
        <end position="67"/>
    </location>
</feature>
<dbReference type="EMBL" id="HACG01053516">
    <property type="protein sequence ID" value="CEL00387.1"/>
    <property type="molecule type" value="Transcribed_RNA"/>
</dbReference>
<evidence type="ECO:0000313" key="2">
    <source>
        <dbReference type="EMBL" id="CEL00387.1"/>
    </source>
</evidence>
<gene>
    <name evidence="2" type="primary">ORF223580</name>
</gene>
<feature type="compositionally biased region" description="Basic residues" evidence="1">
    <location>
        <begin position="1"/>
        <end position="11"/>
    </location>
</feature>
<dbReference type="AlphaFoldDB" id="A0A0B7C5D6"/>
<proteinExistence type="predicted"/>
<name>A0A0B7C5D6_9EUPU</name>
<accession>A0A0B7C5D6</accession>
<organism evidence="2">
    <name type="scientific">Arion vulgaris</name>
    <dbReference type="NCBI Taxonomy" id="1028688"/>
    <lineage>
        <taxon>Eukaryota</taxon>
        <taxon>Metazoa</taxon>
        <taxon>Spiralia</taxon>
        <taxon>Lophotrochozoa</taxon>
        <taxon>Mollusca</taxon>
        <taxon>Gastropoda</taxon>
        <taxon>Heterobranchia</taxon>
        <taxon>Euthyneura</taxon>
        <taxon>Panpulmonata</taxon>
        <taxon>Eupulmonata</taxon>
        <taxon>Stylommatophora</taxon>
        <taxon>Helicina</taxon>
        <taxon>Arionoidea</taxon>
        <taxon>Arionidae</taxon>
        <taxon>Arion</taxon>
    </lineage>
</organism>
<protein>
    <submittedName>
        <fullName evidence="2">Uncharacterized protein</fullName>
    </submittedName>
</protein>
<evidence type="ECO:0000256" key="1">
    <source>
        <dbReference type="SAM" id="MobiDB-lite"/>
    </source>
</evidence>
<feature type="non-terminal residue" evidence="2">
    <location>
        <position position="1"/>
    </location>
</feature>
<reference evidence="2" key="1">
    <citation type="submission" date="2014-12" db="EMBL/GenBank/DDBJ databases">
        <title>Insight into the proteome of Arion vulgaris.</title>
        <authorList>
            <person name="Aradska J."/>
            <person name="Bulat T."/>
            <person name="Smidak R."/>
            <person name="Sarate P."/>
            <person name="Gangsoo J."/>
            <person name="Sialana F."/>
            <person name="Bilban M."/>
            <person name="Lubec G."/>
        </authorList>
    </citation>
    <scope>NUCLEOTIDE SEQUENCE</scope>
    <source>
        <tissue evidence="2">Skin</tissue>
    </source>
</reference>
<feature type="compositionally biased region" description="Basic and acidic residues" evidence="1">
    <location>
        <begin position="12"/>
        <end position="26"/>
    </location>
</feature>